<dbReference type="AlphaFoldDB" id="A0A9D2PQM9"/>
<feature type="domain" description="DUF6017" evidence="2">
    <location>
        <begin position="208"/>
        <end position="320"/>
    </location>
</feature>
<comment type="caution">
    <text evidence="3">The sequence shown here is derived from an EMBL/GenBank/DDBJ whole genome shotgun (WGS) entry which is preliminary data.</text>
</comment>
<evidence type="ECO:0000313" key="4">
    <source>
        <dbReference type="Proteomes" id="UP000823886"/>
    </source>
</evidence>
<dbReference type="Proteomes" id="UP000823886">
    <property type="component" value="Unassembled WGS sequence"/>
</dbReference>
<organism evidence="3 4">
    <name type="scientific">Candidatus Blautia merdavium</name>
    <dbReference type="NCBI Taxonomy" id="2838494"/>
    <lineage>
        <taxon>Bacteria</taxon>
        <taxon>Bacillati</taxon>
        <taxon>Bacillota</taxon>
        <taxon>Clostridia</taxon>
        <taxon>Lachnospirales</taxon>
        <taxon>Lachnospiraceae</taxon>
        <taxon>Blautia</taxon>
    </lineage>
</organism>
<feature type="region of interest" description="Disordered" evidence="1">
    <location>
        <begin position="146"/>
        <end position="199"/>
    </location>
</feature>
<reference evidence="3" key="1">
    <citation type="journal article" date="2021" name="PeerJ">
        <title>Extensive microbial diversity within the chicken gut microbiome revealed by metagenomics and culture.</title>
        <authorList>
            <person name="Gilroy R."/>
            <person name="Ravi A."/>
            <person name="Getino M."/>
            <person name="Pursley I."/>
            <person name="Horton D.L."/>
            <person name="Alikhan N.F."/>
            <person name="Baker D."/>
            <person name="Gharbi K."/>
            <person name="Hall N."/>
            <person name="Watson M."/>
            <person name="Adriaenssens E.M."/>
            <person name="Foster-Nyarko E."/>
            <person name="Jarju S."/>
            <person name="Secka A."/>
            <person name="Antonio M."/>
            <person name="Oren A."/>
            <person name="Chaudhuri R.R."/>
            <person name="La Ragione R."/>
            <person name="Hildebrand F."/>
            <person name="Pallen M.J."/>
        </authorList>
    </citation>
    <scope>NUCLEOTIDE SEQUENCE</scope>
    <source>
        <strain evidence="3">ChiBcec2-3848</strain>
    </source>
</reference>
<gene>
    <name evidence="3" type="ORF">H9753_13700</name>
</gene>
<evidence type="ECO:0000256" key="1">
    <source>
        <dbReference type="SAM" id="MobiDB-lite"/>
    </source>
</evidence>
<name>A0A9D2PQM9_9FIRM</name>
<evidence type="ECO:0000259" key="2">
    <source>
        <dbReference type="Pfam" id="PF19481"/>
    </source>
</evidence>
<accession>A0A9D2PQM9</accession>
<reference evidence="3" key="2">
    <citation type="submission" date="2021-04" db="EMBL/GenBank/DDBJ databases">
        <authorList>
            <person name="Gilroy R."/>
        </authorList>
    </citation>
    <scope>NUCLEOTIDE SEQUENCE</scope>
    <source>
        <strain evidence="3">ChiBcec2-3848</strain>
    </source>
</reference>
<evidence type="ECO:0000313" key="3">
    <source>
        <dbReference type="EMBL" id="HJC64643.1"/>
    </source>
</evidence>
<sequence>MQSQFHTGSLTVDQMSRLHISGNIIPVTWFKTIRKATGKPNLNAIIILADIVYWYRPVEIRDELTGELIGLRKKFHSDILQRSYQQIADQFGITKRDATNAVVELEKLGVVKRIFRTLRLGGQQIPNVLFLDLNVKVLEHLTYPDGENRGYPSNRGHPSPKSAAGTTEISQSASPFWEGGYSQIGETNTENTKRDFSKIPSSDSYAKIEEQIKIQISYDVLKHDYPFDNKIDEILGILLDVMTSSAETIRVNREEKPAEIVKAQFGKLTMEHIQFVLSCMEKNTAKVTNIRSLYITALYNSVNTISSYYSSLYNYHMATGLLERREEEKNEKNS</sequence>
<dbReference type="EMBL" id="DWVZ01000191">
    <property type="protein sequence ID" value="HJC64643.1"/>
    <property type="molecule type" value="Genomic_DNA"/>
</dbReference>
<protein>
    <submittedName>
        <fullName evidence="3">DNA replication protein DnaD</fullName>
    </submittedName>
</protein>
<dbReference type="InterPro" id="IPR046059">
    <property type="entry name" value="DUF6017"/>
</dbReference>
<proteinExistence type="predicted"/>
<feature type="compositionally biased region" description="Polar residues" evidence="1">
    <location>
        <begin position="164"/>
        <end position="174"/>
    </location>
</feature>
<dbReference type="Pfam" id="PF19481">
    <property type="entry name" value="DUF6017"/>
    <property type="match status" value="1"/>
</dbReference>